<dbReference type="InterPro" id="IPR023168">
    <property type="entry name" value="GatB_Yqey_C_2"/>
</dbReference>
<dbReference type="Gene3D" id="1.10.1510.10">
    <property type="entry name" value="Uncharacterised protein YqeY/AIM41 PF09424, N-terminal domain"/>
    <property type="match status" value="1"/>
</dbReference>
<dbReference type="PANTHER" id="PTHR28055">
    <property type="entry name" value="ALTERED INHERITANCE OF MITOCHONDRIA PROTEIN 41, MITOCHONDRIAL"/>
    <property type="match status" value="1"/>
</dbReference>
<gene>
    <name evidence="1" type="ORF">BECKFW1821B_GA0114236_11635</name>
</gene>
<dbReference type="InterPro" id="IPR042184">
    <property type="entry name" value="YqeY/Aim41_N"/>
</dbReference>
<sequence>MDNSLKQRIQEDTAAAMRAKDKQRLGVLRLVGAAIKQQEVDTRATLDDTALIAILEKMLKQRRDSQEQFQKAGRSDLADQEAFEIAVISEYMPTPFTPAEIDALLAEAIAQSGAQSLKDMGKVMSLLKTRLQSRADMGAVSAKVKEKLANTA</sequence>
<dbReference type="SUPFAM" id="SSF89095">
    <property type="entry name" value="GatB/YqeY motif"/>
    <property type="match status" value="1"/>
</dbReference>
<dbReference type="InterPro" id="IPR003789">
    <property type="entry name" value="Asn/Gln_tRNA_amidoTrase-B-like"/>
</dbReference>
<organism evidence="1">
    <name type="scientific">Candidatus Kentrum sp. FW</name>
    <dbReference type="NCBI Taxonomy" id="2126338"/>
    <lineage>
        <taxon>Bacteria</taxon>
        <taxon>Pseudomonadati</taxon>
        <taxon>Pseudomonadota</taxon>
        <taxon>Gammaproteobacteria</taxon>
        <taxon>Candidatus Kentrum</taxon>
    </lineage>
</organism>
<accession>A0A450TNH0</accession>
<dbReference type="AlphaFoldDB" id="A0A450TNH0"/>
<proteinExistence type="predicted"/>
<dbReference type="InterPro" id="IPR019004">
    <property type="entry name" value="YqeY/Aim41"/>
</dbReference>
<dbReference type="PANTHER" id="PTHR28055:SF1">
    <property type="entry name" value="ALTERED INHERITANCE OF MITOCHONDRIA PROTEIN 41, MITOCHONDRIAL"/>
    <property type="match status" value="1"/>
</dbReference>
<reference evidence="1" key="1">
    <citation type="submission" date="2019-02" db="EMBL/GenBank/DDBJ databases">
        <authorList>
            <person name="Gruber-Vodicka R. H."/>
            <person name="Seah K. B. B."/>
        </authorList>
    </citation>
    <scope>NUCLEOTIDE SEQUENCE</scope>
    <source>
        <strain evidence="1">BECK_BZ106</strain>
    </source>
</reference>
<dbReference type="GO" id="GO:0016884">
    <property type="term" value="F:carbon-nitrogen ligase activity, with glutamine as amido-N-donor"/>
    <property type="evidence" value="ECO:0007669"/>
    <property type="project" value="InterPro"/>
</dbReference>
<dbReference type="EMBL" id="CAADFD010000163">
    <property type="protein sequence ID" value="VFJ69330.1"/>
    <property type="molecule type" value="Genomic_DNA"/>
</dbReference>
<protein>
    <recommendedName>
        <fullName evidence="2">Glutamyl-tRNA amidotransferase</fullName>
    </recommendedName>
</protein>
<name>A0A450TNH0_9GAMM</name>
<dbReference type="Gene3D" id="1.10.10.410">
    <property type="match status" value="1"/>
</dbReference>
<evidence type="ECO:0008006" key="2">
    <source>
        <dbReference type="Google" id="ProtNLM"/>
    </source>
</evidence>
<evidence type="ECO:0000313" key="1">
    <source>
        <dbReference type="EMBL" id="VFJ69330.1"/>
    </source>
</evidence>
<dbReference type="Pfam" id="PF09424">
    <property type="entry name" value="YqeY"/>
    <property type="match status" value="1"/>
</dbReference>